<proteinExistence type="predicted"/>
<keyword evidence="2" id="KW-1133">Transmembrane helix</keyword>
<evidence type="ECO:0000313" key="3">
    <source>
        <dbReference type="EMBL" id="CAH2032103.1"/>
    </source>
</evidence>
<sequence>MFDYSNLFTTAHSGVSGMSFDIGIAFTGLIVILLVVQGLEILIDVLLNRKSERDEYEQWKANKEKYARFRATYESETNSHGPSAPKRPYTSNYL</sequence>
<reference evidence="3 4" key="1">
    <citation type="submission" date="2022-03" db="EMBL/GenBank/DDBJ databases">
        <authorList>
            <person name="Koch H."/>
        </authorList>
    </citation>
    <scope>NUCLEOTIDE SEQUENCE [LARGE SCALE GENOMIC DNA]</scope>
    <source>
        <strain evidence="3 4">G1</strain>
    </source>
</reference>
<evidence type="ECO:0000256" key="2">
    <source>
        <dbReference type="SAM" id="Phobius"/>
    </source>
</evidence>
<gene>
    <name evidence="3" type="ORF">GEAMG1_2267</name>
</gene>
<keyword evidence="4" id="KW-1185">Reference proteome</keyword>
<keyword evidence="2" id="KW-0472">Membrane</keyword>
<name>A0ABM9DA77_9BACT</name>
<dbReference type="Proteomes" id="UP001295463">
    <property type="component" value="Chromosome"/>
</dbReference>
<dbReference type="RefSeq" id="WP_305732877.1">
    <property type="nucleotide sequence ID" value="NZ_OW150024.1"/>
</dbReference>
<keyword evidence="2" id="KW-0812">Transmembrane</keyword>
<organism evidence="3 4">
    <name type="scientific">Trichlorobacter ammonificans</name>
    <dbReference type="NCBI Taxonomy" id="2916410"/>
    <lineage>
        <taxon>Bacteria</taxon>
        <taxon>Pseudomonadati</taxon>
        <taxon>Thermodesulfobacteriota</taxon>
        <taxon>Desulfuromonadia</taxon>
        <taxon>Geobacterales</taxon>
        <taxon>Geobacteraceae</taxon>
        <taxon>Trichlorobacter</taxon>
    </lineage>
</organism>
<evidence type="ECO:0000313" key="4">
    <source>
        <dbReference type="Proteomes" id="UP001295463"/>
    </source>
</evidence>
<feature type="transmembrane region" description="Helical" evidence="2">
    <location>
        <begin position="20"/>
        <end position="43"/>
    </location>
</feature>
<dbReference type="EMBL" id="OW150024">
    <property type="protein sequence ID" value="CAH2032103.1"/>
    <property type="molecule type" value="Genomic_DNA"/>
</dbReference>
<accession>A0ABM9DA77</accession>
<evidence type="ECO:0000256" key="1">
    <source>
        <dbReference type="SAM" id="MobiDB-lite"/>
    </source>
</evidence>
<feature type="region of interest" description="Disordered" evidence="1">
    <location>
        <begin position="73"/>
        <end position="94"/>
    </location>
</feature>
<protein>
    <submittedName>
        <fullName evidence="3">Uncharacterized protein</fullName>
    </submittedName>
</protein>